<keyword evidence="1" id="KW-0812">Transmembrane</keyword>
<evidence type="ECO:0008006" key="4">
    <source>
        <dbReference type="Google" id="ProtNLM"/>
    </source>
</evidence>
<evidence type="ECO:0000256" key="1">
    <source>
        <dbReference type="SAM" id="Phobius"/>
    </source>
</evidence>
<dbReference type="OrthoDB" id="5197832at2"/>
<dbReference type="EMBL" id="VTFX01000005">
    <property type="protein sequence ID" value="KAD3515383.1"/>
    <property type="molecule type" value="Genomic_DNA"/>
</dbReference>
<evidence type="ECO:0000313" key="3">
    <source>
        <dbReference type="Proteomes" id="UP000326852"/>
    </source>
</evidence>
<feature type="transmembrane region" description="Helical" evidence="1">
    <location>
        <begin position="96"/>
        <end position="114"/>
    </location>
</feature>
<keyword evidence="3" id="KW-1185">Reference proteome</keyword>
<comment type="caution">
    <text evidence="2">The sequence shown here is derived from an EMBL/GenBank/DDBJ whole genome shotgun (WGS) entry which is preliminary data.</text>
</comment>
<dbReference type="AlphaFoldDB" id="A0A5N6MGL5"/>
<feature type="transmembrane region" description="Helical" evidence="1">
    <location>
        <begin position="6"/>
        <end position="27"/>
    </location>
</feature>
<protein>
    <recommendedName>
        <fullName evidence="4">Integral membrane protein</fullName>
    </recommendedName>
</protein>
<dbReference type="RefSeq" id="WP_146363320.1">
    <property type="nucleotide sequence ID" value="NZ_VOAL01000006.1"/>
</dbReference>
<reference evidence="2 3" key="1">
    <citation type="submission" date="2019-08" db="EMBL/GenBank/DDBJ databases">
        <title>Arthrobacter sp. nov., isolated from plateau pika and Tibetan wild ass.</title>
        <authorList>
            <person name="Ge Y."/>
        </authorList>
    </citation>
    <scope>NUCLEOTIDE SEQUENCE [LARGE SCALE GENOMIC DNA]</scope>
    <source>
        <strain evidence="2 3">785</strain>
    </source>
</reference>
<accession>A0A5N6MGL5</accession>
<feature type="transmembrane region" description="Helical" evidence="1">
    <location>
        <begin position="34"/>
        <end position="58"/>
    </location>
</feature>
<evidence type="ECO:0000313" key="2">
    <source>
        <dbReference type="EMBL" id="KAD3515383.1"/>
    </source>
</evidence>
<name>A0A5N6MGL5_9MICC</name>
<feature type="transmembrane region" description="Helical" evidence="1">
    <location>
        <begin position="70"/>
        <end position="89"/>
    </location>
</feature>
<sequence>MSVDPLFLVGALVCLVSVVLCIGAAALKQGPNDLTILSAAAVELFLLVYGGASLLRLAGGQGIAGAAWEFWGYLLTALIIPVGAVWWSLMDRSRWSNIVLSAVGITVFVMLFRMEQIWDGANLL</sequence>
<gene>
    <name evidence="2" type="ORF">GD627_14095</name>
</gene>
<dbReference type="Proteomes" id="UP000326852">
    <property type="component" value="Unassembled WGS sequence"/>
</dbReference>
<proteinExistence type="predicted"/>
<organism evidence="2 3">
    <name type="scientific">Arthrobacter yangruifuii</name>
    <dbReference type="NCBI Taxonomy" id="2606616"/>
    <lineage>
        <taxon>Bacteria</taxon>
        <taxon>Bacillati</taxon>
        <taxon>Actinomycetota</taxon>
        <taxon>Actinomycetes</taxon>
        <taxon>Micrococcales</taxon>
        <taxon>Micrococcaceae</taxon>
        <taxon>Arthrobacter</taxon>
    </lineage>
</organism>
<keyword evidence="1" id="KW-0472">Membrane</keyword>
<keyword evidence="1" id="KW-1133">Transmembrane helix</keyword>